<evidence type="ECO:0000313" key="12">
    <source>
        <dbReference type="Proteomes" id="UP000366766"/>
    </source>
</evidence>
<evidence type="ECO:0000256" key="1">
    <source>
        <dbReference type="ARBA" id="ARBA00004141"/>
    </source>
</evidence>
<keyword evidence="2 5" id="KW-0812">Transmembrane</keyword>
<dbReference type="InterPro" id="IPR010540">
    <property type="entry name" value="CmpB_TMEM229"/>
</dbReference>
<comment type="subcellular location">
    <subcellularLocation>
        <location evidence="1">Membrane</location>
        <topology evidence="1">Multi-pass membrane protein</topology>
    </subcellularLocation>
</comment>
<dbReference type="PANTHER" id="PTHR31746:SF2">
    <property type="entry name" value="TRANSMEMBRANE PROTEIN 229A"/>
    <property type="match status" value="1"/>
</dbReference>
<evidence type="ECO:0000313" key="7">
    <source>
        <dbReference type="EMBL" id="CUO95383.1"/>
    </source>
</evidence>
<evidence type="ECO:0000256" key="2">
    <source>
        <dbReference type="ARBA" id="ARBA00022692"/>
    </source>
</evidence>
<keyword evidence="4 5" id="KW-0472">Membrane</keyword>
<reference evidence="8 13" key="2">
    <citation type="journal article" date="2019" name="Nat. Med.">
        <title>A library of human gut bacterial isolates paired with longitudinal multiomics data enables mechanistic microbiome research.</title>
        <authorList>
            <person name="Poyet M."/>
            <person name="Groussin M."/>
            <person name="Gibbons S.M."/>
            <person name="Avila-Pacheco J."/>
            <person name="Jiang X."/>
            <person name="Kearney S.M."/>
            <person name="Perrotta A.R."/>
            <person name="Berdy B."/>
            <person name="Zhao S."/>
            <person name="Lieberman T.D."/>
            <person name="Swanson P.K."/>
            <person name="Smith M."/>
            <person name="Roesemann S."/>
            <person name="Alexander J.E."/>
            <person name="Rich S.A."/>
            <person name="Livny J."/>
            <person name="Vlamakis H."/>
            <person name="Clish C."/>
            <person name="Bullock K."/>
            <person name="Deik A."/>
            <person name="Scott J."/>
            <person name="Pierce K.A."/>
            <person name="Xavier R.J."/>
            <person name="Alm E.J."/>
        </authorList>
    </citation>
    <scope>NUCLEOTIDE SEQUENCE [LARGE SCALE GENOMIC DNA]</scope>
    <source>
        <strain evidence="8 13">BIOML-A12</strain>
    </source>
</reference>
<dbReference type="EMBL" id="CYZN01000012">
    <property type="protein sequence ID" value="CUO17165.1"/>
    <property type="molecule type" value="Genomic_DNA"/>
</dbReference>
<dbReference type="RefSeq" id="WP_008707623.1">
    <property type="nucleotide sequence ID" value="NZ_BTHH01000013.1"/>
</dbReference>
<dbReference type="Proteomes" id="UP000366766">
    <property type="component" value="Unassembled WGS sequence"/>
</dbReference>
<dbReference type="GO" id="GO:0016020">
    <property type="term" value="C:membrane"/>
    <property type="evidence" value="ECO:0007669"/>
    <property type="project" value="UniProtKB-SubCell"/>
</dbReference>
<evidence type="ECO:0000313" key="11">
    <source>
        <dbReference type="Proteomes" id="UP000095712"/>
    </source>
</evidence>
<evidence type="ECO:0000313" key="6">
    <source>
        <dbReference type="EMBL" id="CUO17165.1"/>
    </source>
</evidence>
<protein>
    <submittedName>
        <fullName evidence="6">Predicted membrane protein</fullName>
    </submittedName>
</protein>
<reference evidence="10 11" key="1">
    <citation type="submission" date="2015-09" db="EMBL/GenBank/DDBJ databases">
        <authorList>
            <consortium name="Pathogen Informatics"/>
        </authorList>
    </citation>
    <scope>NUCLEOTIDE SEQUENCE [LARGE SCALE GENOMIC DNA]</scope>
    <source>
        <strain evidence="6 10">2789STDY5834863</strain>
        <strain evidence="7 11">2789STDY5834911</strain>
    </source>
</reference>
<dbReference type="GeneID" id="75078165"/>
<proteinExistence type="predicted"/>
<dbReference type="Proteomes" id="UP000477156">
    <property type="component" value="Unassembled WGS sequence"/>
</dbReference>
<feature type="transmembrane region" description="Helical" evidence="5">
    <location>
        <begin position="62"/>
        <end position="84"/>
    </location>
</feature>
<evidence type="ECO:0000313" key="9">
    <source>
        <dbReference type="EMBL" id="VUX66029.1"/>
    </source>
</evidence>
<dbReference type="EMBL" id="WWVF01000030">
    <property type="protein sequence ID" value="MZS90158.1"/>
    <property type="molecule type" value="Genomic_DNA"/>
</dbReference>
<evidence type="ECO:0000256" key="5">
    <source>
        <dbReference type="SAM" id="Phobius"/>
    </source>
</evidence>
<evidence type="ECO:0000313" key="8">
    <source>
        <dbReference type="EMBL" id="MZS90158.1"/>
    </source>
</evidence>
<keyword evidence="12" id="KW-1185">Reference proteome</keyword>
<dbReference type="PANTHER" id="PTHR31746">
    <property type="entry name" value="TRANSMEMBRANE PROTEIN 229 FAMILY MEMBER"/>
    <property type="match status" value="1"/>
</dbReference>
<dbReference type="OrthoDB" id="5523261at2"/>
<evidence type="ECO:0000313" key="10">
    <source>
        <dbReference type="Proteomes" id="UP000095431"/>
    </source>
</evidence>
<dbReference type="Proteomes" id="UP000095712">
    <property type="component" value="Unassembled WGS sequence"/>
</dbReference>
<accession>A0A174CZF4</accession>
<evidence type="ECO:0000256" key="4">
    <source>
        <dbReference type="ARBA" id="ARBA00023136"/>
    </source>
</evidence>
<reference evidence="9 12" key="3">
    <citation type="submission" date="2019-07" db="EMBL/GenBank/DDBJ databases">
        <authorList>
            <person name="Chang H.-W."/>
            <person name="Raman A."/>
            <person name="Venkatesh S."/>
            <person name="Gehrig J."/>
        </authorList>
    </citation>
    <scope>NUCLEOTIDE SEQUENCE [LARGE SCALE GENOMIC DNA]</scope>
    <source>
        <strain evidence="9">Blautia_wexlerae_LFYP_14</strain>
    </source>
</reference>
<dbReference type="EMBL" id="CZAW01000001">
    <property type="protein sequence ID" value="CUO95383.1"/>
    <property type="molecule type" value="Genomic_DNA"/>
</dbReference>
<dbReference type="AlphaFoldDB" id="A0A174CZF4"/>
<dbReference type="EMBL" id="CABHOF010000046">
    <property type="protein sequence ID" value="VUX66029.1"/>
    <property type="molecule type" value="Genomic_DNA"/>
</dbReference>
<evidence type="ECO:0000256" key="3">
    <source>
        <dbReference type="ARBA" id="ARBA00022989"/>
    </source>
</evidence>
<evidence type="ECO:0000313" key="13">
    <source>
        <dbReference type="Proteomes" id="UP000477156"/>
    </source>
</evidence>
<keyword evidence="3 5" id="KW-1133">Transmembrane helix</keyword>
<organism evidence="6 10">
    <name type="scientific">Blautia wexlerae</name>
    <dbReference type="NCBI Taxonomy" id="418240"/>
    <lineage>
        <taxon>Bacteria</taxon>
        <taxon>Bacillati</taxon>
        <taxon>Bacillota</taxon>
        <taxon>Clostridia</taxon>
        <taxon>Lachnospirales</taxon>
        <taxon>Lachnospiraceae</taxon>
        <taxon>Blautia</taxon>
    </lineage>
</organism>
<sequence length="128" mass="14316">MKKAFILCGLTGWCMEILWTGLHSILSGELTMTGKTSLLMFPIYGCGAIIRPLSGKLSAVPLFVRGCIYTVGFFFVEFISGALLRCFHMCPWDYSNTPLNYRGLIRPDYAPLWFGAGLFFEKILGKLS</sequence>
<dbReference type="Proteomes" id="UP000095431">
    <property type="component" value="Unassembled WGS sequence"/>
</dbReference>
<name>A0A174CZF4_9FIRM</name>
<gene>
    <name evidence="9" type="ORF">BWLFYP14_02400</name>
    <name evidence="6" type="ORF">ERS852478_02044</name>
    <name evidence="7" type="ORF">ERS852523_00045</name>
    <name evidence="8" type="ORF">GT712_14020</name>
</gene>
<dbReference type="Pfam" id="PF06541">
    <property type="entry name" value="ABC_trans_CmpB"/>
    <property type="match status" value="1"/>
</dbReference>
<dbReference type="eggNOG" id="COG4905">
    <property type="taxonomic scope" value="Bacteria"/>
</dbReference>